<accession>A0A183EDU0</accession>
<evidence type="ECO:0000313" key="4">
    <source>
        <dbReference type="WBParaSite" id="GPUH_0001915601-mRNA-1"/>
    </source>
</evidence>
<dbReference type="OrthoDB" id="6418983at2759"/>
<protein>
    <submittedName>
        <fullName evidence="4">N-acetyltransferase domain-containing protein</fullName>
    </submittedName>
</protein>
<dbReference type="GO" id="GO:0016747">
    <property type="term" value="F:acyltransferase activity, transferring groups other than amino-acyl groups"/>
    <property type="evidence" value="ECO:0007669"/>
    <property type="project" value="InterPro"/>
</dbReference>
<reference evidence="4" key="1">
    <citation type="submission" date="2016-06" db="UniProtKB">
        <authorList>
            <consortium name="WormBaseParasite"/>
        </authorList>
    </citation>
    <scope>IDENTIFICATION</scope>
</reference>
<dbReference type="Gene3D" id="3.40.630.30">
    <property type="match status" value="1"/>
</dbReference>
<name>A0A183EDU0_9BILA</name>
<sequence length="125" mass="14285">MDELVMVPGGRGEFEDWVNASSASEHWTYSYGDYECYKKMLGNENFRFMVAKTKSGEYAGSCTCFIFPDYAFVAAYYVRPEFRGRGIGSRLFNLAVSNKVKEGNVGLHGGEFLFYRYFISSCNEF</sequence>
<dbReference type="SUPFAM" id="SSF55729">
    <property type="entry name" value="Acyl-CoA N-acyltransferases (Nat)"/>
    <property type="match status" value="1"/>
</dbReference>
<dbReference type="InterPro" id="IPR000182">
    <property type="entry name" value="GNAT_dom"/>
</dbReference>
<dbReference type="EMBL" id="UYRT01087975">
    <property type="protein sequence ID" value="VDN33199.1"/>
    <property type="molecule type" value="Genomic_DNA"/>
</dbReference>
<keyword evidence="3" id="KW-1185">Reference proteome</keyword>
<dbReference type="CDD" id="cd04301">
    <property type="entry name" value="NAT_SF"/>
    <property type="match status" value="1"/>
</dbReference>
<feature type="domain" description="N-acetyltransferase" evidence="1">
    <location>
        <begin position="1"/>
        <end position="125"/>
    </location>
</feature>
<proteinExistence type="predicted"/>
<dbReference type="PROSITE" id="PS51186">
    <property type="entry name" value="GNAT"/>
    <property type="match status" value="1"/>
</dbReference>
<reference evidence="2 3" key="2">
    <citation type="submission" date="2018-11" db="EMBL/GenBank/DDBJ databases">
        <authorList>
            <consortium name="Pathogen Informatics"/>
        </authorList>
    </citation>
    <scope>NUCLEOTIDE SEQUENCE [LARGE SCALE GENOMIC DNA]</scope>
</reference>
<organism evidence="4">
    <name type="scientific">Gongylonema pulchrum</name>
    <dbReference type="NCBI Taxonomy" id="637853"/>
    <lineage>
        <taxon>Eukaryota</taxon>
        <taxon>Metazoa</taxon>
        <taxon>Ecdysozoa</taxon>
        <taxon>Nematoda</taxon>
        <taxon>Chromadorea</taxon>
        <taxon>Rhabditida</taxon>
        <taxon>Spirurina</taxon>
        <taxon>Spiruromorpha</taxon>
        <taxon>Spiruroidea</taxon>
        <taxon>Gongylonematidae</taxon>
        <taxon>Gongylonema</taxon>
    </lineage>
</organism>
<gene>
    <name evidence="2" type="ORF">GPUH_LOCUS19131</name>
</gene>
<dbReference type="WBParaSite" id="GPUH_0001915601-mRNA-1">
    <property type="protein sequence ID" value="GPUH_0001915601-mRNA-1"/>
    <property type="gene ID" value="GPUH_0001915601"/>
</dbReference>
<dbReference type="Pfam" id="PF00583">
    <property type="entry name" value="Acetyltransf_1"/>
    <property type="match status" value="1"/>
</dbReference>
<dbReference type="InterPro" id="IPR016181">
    <property type="entry name" value="Acyl_CoA_acyltransferase"/>
</dbReference>
<evidence type="ECO:0000313" key="3">
    <source>
        <dbReference type="Proteomes" id="UP000271098"/>
    </source>
</evidence>
<dbReference type="AlphaFoldDB" id="A0A183EDU0"/>
<evidence type="ECO:0000313" key="2">
    <source>
        <dbReference type="EMBL" id="VDN33199.1"/>
    </source>
</evidence>
<dbReference type="Proteomes" id="UP000271098">
    <property type="component" value="Unassembled WGS sequence"/>
</dbReference>
<evidence type="ECO:0000259" key="1">
    <source>
        <dbReference type="PROSITE" id="PS51186"/>
    </source>
</evidence>